<reference evidence="2" key="1">
    <citation type="submission" date="2022-07" db="EMBL/GenBank/DDBJ databases">
        <title>Chromosome-level genome of Muraenolepis orangiensis.</title>
        <authorList>
            <person name="Kim J."/>
        </authorList>
    </citation>
    <scope>NUCLEOTIDE SEQUENCE</scope>
    <source>
        <strain evidence="2">KU_S4_2022</strain>
        <tissue evidence="2">Muscle</tissue>
    </source>
</reference>
<organism evidence="2 3">
    <name type="scientific">Muraenolepis orangiensis</name>
    <name type="common">Patagonian moray cod</name>
    <dbReference type="NCBI Taxonomy" id="630683"/>
    <lineage>
        <taxon>Eukaryota</taxon>
        <taxon>Metazoa</taxon>
        <taxon>Chordata</taxon>
        <taxon>Craniata</taxon>
        <taxon>Vertebrata</taxon>
        <taxon>Euteleostomi</taxon>
        <taxon>Actinopterygii</taxon>
        <taxon>Neopterygii</taxon>
        <taxon>Teleostei</taxon>
        <taxon>Neoteleostei</taxon>
        <taxon>Acanthomorphata</taxon>
        <taxon>Zeiogadaria</taxon>
        <taxon>Gadariae</taxon>
        <taxon>Gadiformes</taxon>
        <taxon>Muraenolepidoidei</taxon>
        <taxon>Muraenolepididae</taxon>
        <taxon>Muraenolepis</taxon>
    </lineage>
</organism>
<name>A0A9Q0IAQ8_9TELE</name>
<gene>
    <name evidence="2" type="ORF">NHX12_008990</name>
</gene>
<protein>
    <submittedName>
        <fullName evidence="2">Uncharacterized protein</fullName>
    </submittedName>
</protein>
<dbReference type="AlphaFoldDB" id="A0A9Q0IAQ8"/>
<sequence>MALTPRSGPGGNVTEERTAMALTSRSGPGGNVTEERTAMALTPRSGPGGNVTEERTAMALTSRSGPGGNVLSCNQSIMDHRTVKRDCPLLHRAVECEDGSLTTLHGFILTSRALR</sequence>
<comment type="caution">
    <text evidence="2">The sequence shown here is derived from an EMBL/GenBank/DDBJ whole genome shotgun (WGS) entry which is preliminary data.</text>
</comment>
<keyword evidence="3" id="KW-1185">Reference proteome</keyword>
<evidence type="ECO:0000313" key="3">
    <source>
        <dbReference type="Proteomes" id="UP001148018"/>
    </source>
</evidence>
<evidence type="ECO:0000313" key="2">
    <source>
        <dbReference type="EMBL" id="KAJ3591043.1"/>
    </source>
</evidence>
<proteinExistence type="predicted"/>
<accession>A0A9Q0IAQ8</accession>
<dbReference type="Proteomes" id="UP001148018">
    <property type="component" value="Unassembled WGS sequence"/>
</dbReference>
<feature type="region of interest" description="Disordered" evidence="1">
    <location>
        <begin position="1"/>
        <end position="32"/>
    </location>
</feature>
<dbReference type="EMBL" id="JANIIK010000114">
    <property type="protein sequence ID" value="KAJ3591043.1"/>
    <property type="molecule type" value="Genomic_DNA"/>
</dbReference>
<evidence type="ECO:0000256" key="1">
    <source>
        <dbReference type="SAM" id="MobiDB-lite"/>
    </source>
</evidence>